<keyword evidence="3" id="KW-1185">Reference proteome</keyword>
<keyword evidence="1" id="KW-0472">Membrane</keyword>
<dbReference type="EMBL" id="JBDIZK010000008">
    <property type="protein sequence ID" value="MEN3748228.1"/>
    <property type="molecule type" value="Genomic_DNA"/>
</dbReference>
<evidence type="ECO:0000256" key="1">
    <source>
        <dbReference type="SAM" id="Phobius"/>
    </source>
</evidence>
<keyword evidence="1" id="KW-0812">Transmembrane</keyword>
<feature type="transmembrane region" description="Helical" evidence="1">
    <location>
        <begin position="29"/>
        <end position="50"/>
    </location>
</feature>
<protein>
    <submittedName>
        <fullName evidence="2">Uncharacterized protein</fullName>
    </submittedName>
</protein>
<keyword evidence="1" id="KW-1133">Transmembrane helix</keyword>
<organism evidence="2 3">
    <name type="scientific">Sphingomonas rustica</name>
    <dbReference type="NCBI Taxonomy" id="3103142"/>
    <lineage>
        <taxon>Bacteria</taxon>
        <taxon>Pseudomonadati</taxon>
        <taxon>Pseudomonadota</taxon>
        <taxon>Alphaproteobacteria</taxon>
        <taxon>Sphingomonadales</taxon>
        <taxon>Sphingomonadaceae</taxon>
        <taxon>Sphingomonas</taxon>
    </lineage>
</organism>
<proteinExistence type="predicted"/>
<dbReference type="Proteomes" id="UP001427805">
    <property type="component" value="Unassembled WGS sequence"/>
</dbReference>
<accession>A0ABV0BB56</accession>
<evidence type="ECO:0000313" key="3">
    <source>
        <dbReference type="Proteomes" id="UP001427805"/>
    </source>
</evidence>
<sequence>MGTAAMVLVSGFADRRRNRRRNLDDAGFMPWPLIQILALLATVILLALAAKGF</sequence>
<reference evidence="2 3" key="1">
    <citation type="submission" date="2024-05" db="EMBL/GenBank/DDBJ databases">
        <title>Sphingomonas sp. HF-S3 16S ribosomal RNA gene Genome sequencing and assembly.</title>
        <authorList>
            <person name="Lee H."/>
        </authorList>
    </citation>
    <scope>NUCLEOTIDE SEQUENCE [LARGE SCALE GENOMIC DNA]</scope>
    <source>
        <strain evidence="2 3">HF-S3</strain>
    </source>
</reference>
<dbReference type="RefSeq" id="WP_346247246.1">
    <property type="nucleotide sequence ID" value="NZ_JBDIZK010000008.1"/>
</dbReference>
<comment type="caution">
    <text evidence="2">The sequence shown here is derived from an EMBL/GenBank/DDBJ whole genome shotgun (WGS) entry which is preliminary data.</text>
</comment>
<name>A0ABV0BB56_9SPHN</name>
<gene>
    <name evidence="2" type="ORF">TPR58_13715</name>
</gene>
<evidence type="ECO:0000313" key="2">
    <source>
        <dbReference type="EMBL" id="MEN3748228.1"/>
    </source>
</evidence>